<feature type="transmembrane region" description="Helical" evidence="6">
    <location>
        <begin position="233"/>
        <end position="251"/>
    </location>
</feature>
<dbReference type="RefSeq" id="WP_116883573.1">
    <property type="nucleotide sequence ID" value="NZ_CABMMC010000037.1"/>
</dbReference>
<comment type="subcellular location">
    <subcellularLocation>
        <location evidence="1">Cell membrane</location>
        <topology evidence="1">Multi-pass membrane protein</topology>
    </subcellularLocation>
</comment>
<keyword evidence="3 6" id="KW-0812">Transmembrane</keyword>
<gene>
    <name evidence="7" type="ORF">C8D82_10978</name>
</gene>
<dbReference type="GeneID" id="78294880"/>
<keyword evidence="5 6" id="KW-0472">Membrane</keyword>
<evidence type="ECO:0000256" key="6">
    <source>
        <dbReference type="SAM" id="Phobius"/>
    </source>
</evidence>
<feature type="transmembrane region" description="Helical" evidence="6">
    <location>
        <begin position="89"/>
        <end position="115"/>
    </location>
</feature>
<feature type="transmembrane region" description="Helical" evidence="6">
    <location>
        <begin position="257"/>
        <end position="274"/>
    </location>
</feature>
<dbReference type="GO" id="GO:0005886">
    <property type="term" value="C:plasma membrane"/>
    <property type="evidence" value="ECO:0007669"/>
    <property type="project" value="UniProtKB-SubCell"/>
</dbReference>
<dbReference type="Proteomes" id="UP000245959">
    <property type="component" value="Unassembled WGS sequence"/>
</dbReference>
<feature type="transmembrane region" description="Helical" evidence="6">
    <location>
        <begin position="318"/>
        <end position="338"/>
    </location>
</feature>
<dbReference type="PANTHER" id="PTHR30250:SF26">
    <property type="entry name" value="PSMA PROTEIN"/>
    <property type="match status" value="1"/>
</dbReference>
<dbReference type="InterPro" id="IPR002797">
    <property type="entry name" value="Polysacc_synth"/>
</dbReference>
<dbReference type="AlphaFoldDB" id="A0A2U1B3Z2"/>
<name>A0A2U1B3Z2_9BACT</name>
<dbReference type="Pfam" id="PF01943">
    <property type="entry name" value="Polysacc_synt"/>
    <property type="match status" value="1"/>
</dbReference>
<feature type="transmembrane region" description="Helical" evidence="6">
    <location>
        <begin position="475"/>
        <end position="498"/>
    </location>
</feature>
<evidence type="ECO:0000256" key="5">
    <source>
        <dbReference type="ARBA" id="ARBA00023136"/>
    </source>
</evidence>
<feature type="transmembrane region" description="Helical" evidence="6">
    <location>
        <begin position="350"/>
        <end position="370"/>
    </location>
</feature>
<keyword evidence="2" id="KW-1003">Cell membrane</keyword>
<feature type="transmembrane region" description="Helical" evidence="6">
    <location>
        <begin position="441"/>
        <end position="463"/>
    </location>
</feature>
<dbReference type="EMBL" id="QEKH01000009">
    <property type="protein sequence ID" value="PVY43393.1"/>
    <property type="molecule type" value="Genomic_DNA"/>
</dbReference>
<feature type="transmembrane region" description="Helical" evidence="6">
    <location>
        <begin position="135"/>
        <end position="157"/>
    </location>
</feature>
<evidence type="ECO:0000313" key="8">
    <source>
        <dbReference type="Proteomes" id="UP000245959"/>
    </source>
</evidence>
<feature type="transmembrane region" description="Helical" evidence="6">
    <location>
        <begin position="409"/>
        <end position="429"/>
    </location>
</feature>
<feature type="transmembrane region" description="Helical" evidence="6">
    <location>
        <begin position="382"/>
        <end position="403"/>
    </location>
</feature>
<sequence length="513" mass="56505">MAGAAEHSALTGAILKGTATNYLRVAVKLVKTVMLTRILQYHLGVDFYGYWTLLWAVFGYATLLEFGFGRTMQKYTAEGVDTPERLLSFNRIFSAVLASYLGIALALLAISALLAVNLESVFRLPEGDTGYYRTVFWVFGIGCAVVFPTGICTEILAGMHKIHWRNWVIILNQLLELAGIWLTFRLGGSLLAIAVFTCANNLFSNIVMAATIRRRIPGIRFTFSGLSVATFRRIADFSVFSYLMSIAALVIFRTDRVVLGVCSGIAAVAVYQFGTRIPELFQYFTGQLTETMGPTASRLYLRGEHEELRRYMLIASKVNVFLGAGALVGAGFLAAPILKAWLDLDSAEVLNITYVMLFSGFLSVAFRDTANVFMQMSGRHRIIAVSVIFEAVFNLGLSLALVFRYHALGVAIGTLIPNALLALFVMFPLAAGHMKLGLWEYFTRVYLPVIPAALLTALALWGFRHFISEWNWPLILTAAAVAGILYPAAAGMLLFTAAERRALLDRCRSLAAR</sequence>
<evidence type="ECO:0000313" key="7">
    <source>
        <dbReference type="EMBL" id="PVY43393.1"/>
    </source>
</evidence>
<comment type="caution">
    <text evidence="7">The sequence shown here is derived from an EMBL/GenBank/DDBJ whole genome shotgun (WGS) entry which is preliminary data.</text>
</comment>
<accession>A0A2U1B3Z2</accession>
<evidence type="ECO:0000256" key="4">
    <source>
        <dbReference type="ARBA" id="ARBA00022989"/>
    </source>
</evidence>
<dbReference type="PANTHER" id="PTHR30250">
    <property type="entry name" value="PST FAMILY PREDICTED COLANIC ACID TRANSPORTER"/>
    <property type="match status" value="1"/>
</dbReference>
<evidence type="ECO:0000256" key="1">
    <source>
        <dbReference type="ARBA" id="ARBA00004651"/>
    </source>
</evidence>
<keyword evidence="8" id="KW-1185">Reference proteome</keyword>
<keyword evidence="4 6" id="KW-1133">Transmembrane helix</keyword>
<protein>
    <submittedName>
        <fullName evidence="7">O-antigen/teichoic acid export membrane protein</fullName>
    </submittedName>
</protein>
<evidence type="ECO:0000256" key="2">
    <source>
        <dbReference type="ARBA" id="ARBA00022475"/>
    </source>
</evidence>
<reference evidence="7 8" key="1">
    <citation type="submission" date="2018-04" db="EMBL/GenBank/DDBJ databases">
        <title>Genomic Encyclopedia of Type Strains, Phase IV (KMG-IV): sequencing the most valuable type-strain genomes for metagenomic binning, comparative biology and taxonomic classification.</title>
        <authorList>
            <person name="Goeker M."/>
        </authorList>
    </citation>
    <scope>NUCLEOTIDE SEQUENCE [LARGE SCALE GENOMIC DNA]</scope>
    <source>
        <strain evidence="7 8">DSM 14823</strain>
    </source>
</reference>
<proteinExistence type="predicted"/>
<feature type="transmembrane region" description="Helical" evidence="6">
    <location>
        <begin position="48"/>
        <end position="68"/>
    </location>
</feature>
<organism evidence="7 8">
    <name type="scientific">Victivallis vadensis</name>
    <dbReference type="NCBI Taxonomy" id="172901"/>
    <lineage>
        <taxon>Bacteria</taxon>
        <taxon>Pseudomonadati</taxon>
        <taxon>Lentisphaerota</taxon>
        <taxon>Lentisphaeria</taxon>
        <taxon>Victivallales</taxon>
        <taxon>Victivallaceae</taxon>
        <taxon>Victivallis</taxon>
    </lineage>
</organism>
<dbReference type="OrthoDB" id="580892at2"/>
<dbReference type="InterPro" id="IPR050833">
    <property type="entry name" value="Poly_Biosynth_Transport"/>
</dbReference>
<evidence type="ECO:0000256" key="3">
    <source>
        <dbReference type="ARBA" id="ARBA00022692"/>
    </source>
</evidence>